<evidence type="ECO:0000256" key="1">
    <source>
        <dbReference type="SAM" id="MobiDB-lite"/>
    </source>
</evidence>
<comment type="caution">
    <text evidence="2">The sequence shown here is derived from an EMBL/GenBank/DDBJ whole genome shotgun (WGS) entry which is preliminary data.</text>
</comment>
<keyword evidence="3" id="KW-1185">Reference proteome</keyword>
<accession>A0ABS2RW81</accession>
<reference evidence="2 3" key="1">
    <citation type="submission" date="2021-01" db="EMBL/GenBank/DDBJ databases">
        <title>Sequencing the genomes of 1000 actinobacteria strains.</title>
        <authorList>
            <person name="Klenk H.-P."/>
        </authorList>
    </citation>
    <scope>NUCLEOTIDE SEQUENCE [LARGE SCALE GENOMIC DNA]</scope>
    <source>
        <strain evidence="2 3">DSM 20542</strain>
    </source>
</reference>
<proteinExistence type="predicted"/>
<feature type="region of interest" description="Disordered" evidence="1">
    <location>
        <begin position="17"/>
        <end position="39"/>
    </location>
</feature>
<organism evidence="2 3">
    <name type="scientific">Curtobacterium luteum</name>
    <dbReference type="NCBI Taxonomy" id="33881"/>
    <lineage>
        <taxon>Bacteria</taxon>
        <taxon>Bacillati</taxon>
        <taxon>Actinomycetota</taxon>
        <taxon>Actinomycetes</taxon>
        <taxon>Micrococcales</taxon>
        <taxon>Microbacteriaceae</taxon>
        <taxon>Curtobacterium</taxon>
    </lineage>
</organism>
<evidence type="ECO:0000313" key="3">
    <source>
        <dbReference type="Proteomes" id="UP000746584"/>
    </source>
</evidence>
<dbReference type="EMBL" id="JAFBCG010000001">
    <property type="protein sequence ID" value="MBM7803252.1"/>
    <property type="molecule type" value="Genomic_DNA"/>
</dbReference>
<gene>
    <name evidence="2" type="ORF">JOE58_002503</name>
</gene>
<name>A0ABS2RW81_9MICO</name>
<evidence type="ECO:0000313" key="2">
    <source>
        <dbReference type="EMBL" id="MBM7803252.1"/>
    </source>
</evidence>
<sequence length="77" mass="8648">MVDVRNAIVHWLEGTDRRSRRRRGLGKPTPVEYEPTSNPQVALTAGTNESTEPTAVPSACISMVPVHASRWCLFMRR</sequence>
<protein>
    <submittedName>
        <fullName evidence="2">Uncharacterized protein</fullName>
    </submittedName>
</protein>
<dbReference type="Proteomes" id="UP000746584">
    <property type="component" value="Unassembled WGS sequence"/>
</dbReference>